<protein>
    <submittedName>
        <fullName evidence="1">Uncharacterized protein</fullName>
    </submittedName>
</protein>
<accession>G3HCH3</accession>
<evidence type="ECO:0000313" key="1">
    <source>
        <dbReference type="EMBL" id="EGV93710.1"/>
    </source>
</evidence>
<dbReference type="InParanoid" id="G3HCH3"/>
<organism evidence="1 2">
    <name type="scientific">Cricetulus griseus</name>
    <name type="common">Chinese hamster</name>
    <name type="synonym">Cricetulus barabensis griseus</name>
    <dbReference type="NCBI Taxonomy" id="10029"/>
    <lineage>
        <taxon>Eukaryota</taxon>
        <taxon>Metazoa</taxon>
        <taxon>Chordata</taxon>
        <taxon>Craniata</taxon>
        <taxon>Vertebrata</taxon>
        <taxon>Euteleostomi</taxon>
        <taxon>Mammalia</taxon>
        <taxon>Eutheria</taxon>
        <taxon>Euarchontoglires</taxon>
        <taxon>Glires</taxon>
        <taxon>Rodentia</taxon>
        <taxon>Myomorpha</taxon>
        <taxon>Muroidea</taxon>
        <taxon>Cricetidae</taxon>
        <taxon>Cricetinae</taxon>
        <taxon>Cricetulus</taxon>
    </lineage>
</organism>
<dbReference type="AlphaFoldDB" id="G3HCH3"/>
<dbReference type="Proteomes" id="UP000001075">
    <property type="component" value="Unassembled WGS sequence"/>
</dbReference>
<name>G3HCH3_CRIGR</name>
<reference evidence="2" key="1">
    <citation type="journal article" date="2011" name="Nat. Biotechnol.">
        <title>The genomic sequence of the Chinese hamster ovary (CHO)-K1 cell line.</title>
        <authorList>
            <person name="Xu X."/>
            <person name="Nagarajan H."/>
            <person name="Lewis N.E."/>
            <person name="Pan S."/>
            <person name="Cai Z."/>
            <person name="Liu X."/>
            <person name="Chen W."/>
            <person name="Xie M."/>
            <person name="Wang W."/>
            <person name="Hammond S."/>
            <person name="Andersen M.R."/>
            <person name="Neff N."/>
            <person name="Passarelli B."/>
            <person name="Koh W."/>
            <person name="Fan H.C."/>
            <person name="Wang J."/>
            <person name="Gui Y."/>
            <person name="Lee K.H."/>
            <person name="Betenbaugh M.J."/>
            <person name="Quake S.R."/>
            <person name="Famili I."/>
            <person name="Palsson B.O."/>
            <person name="Wang J."/>
        </authorList>
    </citation>
    <scope>NUCLEOTIDE SEQUENCE [LARGE SCALE GENOMIC DNA]</scope>
    <source>
        <strain evidence="2">CHO K1 cell line</strain>
    </source>
</reference>
<gene>
    <name evidence="1" type="ORF">I79_008183</name>
</gene>
<proteinExistence type="predicted"/>
<dbReference type="EMBL" id="JH000282">
    <property type="protein sequence ID" value="EGV93710.1"/>
    <property type="molecule type" value="Genomic_DNA"/>
</dbReference>
<sequence>MTSALLHFYSLPGLFGFLRQGHCSPGSSGTCSVAQTGLELRDPFASPECWD</sequence>
<evidence type="ECO:0000313" key="2">
    <source>
        <dbReference type="Proteomes" id="UP000001075"/>
    </source>
</evidence>